<name>A0A220S3G8_9NEIS</name>
<accession>A0A220S3G8</accession>
<keyword evidence="2" id="KW-1185">Reference proteome</keyword>
<reference evidence="1 2" key="1">
    <citation type="submission" date="2017-06" db="EMBL/GenBank/DDBJ databases">
        <title>Neisseria chenwenguii sp. nov., isolated from the intestinal contents of Tibetan Plateau Pika in Yushu, Qinghai Province, China.</title>
        <authorList>
            <person name="Zhang G."/>
        </authorList>
    </citation>
    <scope>NUCLEOTIDE SEQUENCE [LARGE SCALE GENOMIC DNA]</scope>
    <source>
        <strain evidence="1 2">10023</strain>
    </source>
</reference>
<sequence>MKKSAMILATAFTLAVGSSFAADMTNDKISHSGMAQHSMSMDKTGSMKHRIKPLKKNMTKTKYSMKKRGKMKMMKKNGKNAFDAAHVTLKKQEAVKQTASCFGVYYADRRLVASGKY</sequence>
<dbReference type="EMBL" id="CP022278">
    <property type="protein sequence ID" value="ASK28049.1"/>
    <property type="molecule type" value="Genomic_DNA"/>
</dbReference>
<protein>
    <submittedName>
        <fullName evidence="1">Uncharacterized protein</fullName>
    </submittedName>
</protein>
<dbReference type="RefSeq" id="WP_089036741.1">
    <property type="nucleotide sequence ID" value="NZ_CP022278.1"/>
</dbReference>
<evidence type="ECO:0000313" key="1">
    <source>
        <dbReference type="EMBL" id="ASK28049.1"/>
    </source>
</evidence>
<evidence type="ECO:0000313" key="2">
    <source>
        <dbReference type="Proteomes" id="UP000198238"/>
    </source>
</evidence>
<dbReference type="Proteomes" id="UP000198238">
    <property type="component" value="Chromosome"/>
</dbReference>
<dbReference type="KEGG" id="nei:BG910_10185"/>
<proteinExistence type="predicted"/>
<gene>
    <name evidence="1" type="ORF">BG910_10185</name>
</gene>
<organism evidence="1 2">
    <name type="scientific">Neisseria chenwenguii</name>
    <dbReference type="NCBI Taxonomy" id="1853278"/>
    <lineage>
        <taxon>Bacteria</taxon>
        <taxon>Pseudomonadati</taxon>
        <taxon>Pseudomonadota</taxon>
        <taxon>Betaproteobacteria</taxon>
        <taxon>Neisseriales</taxon>
        <taxon>Neisseriaceae</taxon>
        <taxon>Neisseria</taxon>
    </lineage>
</organism>
<dbReference type="AlphaFoldDB" id="A0A220S3G8"/>